<evidence type="ECO:0000313" key="9">
    <source>
        <dbReference type="EMBL" id="CAG9838461.1"/>
    </source>
</evidence>
<evidence type="ECO:0000256" key="1">
    <source>
        <dbReference type="ARBA" id="ARBA00004651"/>
    </source>
</evidence>
<dbReference type="InterPro" id="IPR052192">
    <property type="entry name" value="Insect_Ionotropic_Sensory_Rcpt"/>
</dbReference>
<evidence type="ECO:0000256" key="6">
    <source>
        <dbReference type="ARBA" id="ARBA00023170"/>
    </source>
</evidence>
<keyword evidence="3 8" id="KW-0812">Transmembrane</keyword>
<feature type="transmembrane region" description="Helical" evidence="8">
    <location>
        <begin position="363"/>
        <end position="380"/>
    </location>
</feature>
<feature type="transmembrane region" description="Helical" evidence="8">
    <location>
        <begin position="302"/>
        <end position="326"/>
    </location>
</feature>
<dbReference type="PANTHER" id="PTHR42643:SF24">
    <property type="entry name" value="IONOTROPIC RECEPTOR 60A"/>
    <property type="match status" value="1"/>
</dbReference>
<accession>A0A9N9XGG2</accession>
<evidence type="ECO:0000256" key="4">
    <source>
        <dbReference type="ARBA" id="ARBA00022989"/>
    </source>
</evidence>
<comment type="subcellular location">
    <subcellularLocation>
        <location evidence="1">Cell membrane</location>
        <topology evidence="1">Multi-pass membrane protein</topology>
    </subcellularLocation>
</comment>
<dbReference type="Proteomes" id="UP001153709">
    <property type="component" value="Chromosome 7"/>
</dbReference>
<dbReference type="GO" id="GO:0005886">
    <property type="term" value="C:plasma membrane"/>
    <property type="evidence" value="ECO:0007669"/>
    <property type="project" value="UniProtKB-SubCell"/>
</dbReference>
<evidence type="ECO:0000256" key="5">
    <source>
        <dbReference type="ARBA" id="ARBA00023136"/>
    </source>
</evidence>
<keyword evidence="2" id="KW-1003">Cell membrane</keyword>
<keyword evidence="10" id="KW-1185">Reference proteome</keyword>
<keyword evidence="7" id="KW-0325">Glycoprotein</keyword>
<proteinExistence type="predicted"/>
<keyword evidence="4 8" id="KW-1133">Transmembrane helix</keyword>
<evidence type="ECO:0000256" key="8">
    <source>
        <dbReference type="SAM" id="Phobius"/>
    </source>
</evidence>
<gene>
    <name evidence="9" type="ORF">DIABBA_LOCUS11351</name>
</gene>
<reference evidence="9" key="1">
    <citation type="submission" date="2022-01" db="EMBL/GenBank/DDBJ databases">
        <authorList>
            <person name="King R."/>
        </authorList>
    </citation>
    <scope>NUCLEOTIDE SEQUENCE</scope>
</reference>
<name>A0A9N9XGG2_DIABA</name>
<protein>
    <submittedName>
        <fullName evidence="9">Uncharacterized protein</fullName>
    </submittedName>
</protein>
<sequence length="721" mass="83512">MLGLSLQINSLSISLLEEDIFTECLPQVVEDCTYHTHILIINGNFTENFMPRFSKISLDSNNLNLLHSFNSAPNLFTISYSSLDELNTTLLDIFTERKVTRVLSHFIILTADPLDLFQISQLLWKYNFYKSLILLKNGSIVELYVIDYTNSNCGKIITYKKINECKDNRYKHKLKSIKPDMKQSFNQCSLMVGVSYSTPLINYVNDSLPGIIPELLTIVSTSSGYRFDFYQDDCYLDEVKEYRIDSLLKDSDSGKIDMLFISNYVSYQKFFFVPAIYDPAIILVPKPKQLPYWKNNVLAYQLPVWCCIYAMIPLLSIIVLGYAKLIQTEDTRYFGSSFINNILMVLGLSLNMPARYIPVTWNLRILLGFYMFFCLLELTYRQAKITSLSALSVYEKRVRNMEDLIDSDIPFKSFAAGLILFQSNKRLISKIQVLSESEEEFKGLAVLIFPIQIKSLNTSLIERDTLTECFQQIVEYASYHTHIFITSENFTENFIPRFSKISVGSNNLYLLHSFRGAPNLFTITYSSLDELNTTLLDISTERKVSRILSHFIILTTSLVDLTEISHLLWSYSFYKSLILLKNELLVELYVIDYKNSNCGKIIKYKKINECKDSKYKLKLKPIKPNMKLSFSQCPLTVGVSFLTPMVNYVNYSFPGIIPELLTVVSTSSGYKFDFYQDECYLNELRDFRFDSLFEHFDTGKIDMVFISNYFLDHKLFFVPTM</sequence>
<dbReference type="PANTHER" id="PTHR42643">
    <property type="entry name" value="IONOTROPIC RECEPTOR 20A-RELATED"/>
    <property type="match status" value="1"/>
</dbReference>
<evidence type="ECO:0000256" key="2">
    <source>
        <dbReference type="ARBA" id="ARBA00022475"/>
    </source>
</evidence>
<dbReference type="Gene3D" id="1.10.287.70">
    <property type="match status" value="1"/>
</dbReference>
<dbReference type="AlphaFoldDB" id="A0A9N9XGG2"/>
<dbReference type="EMBL" id="OU898282">
    <property type="protein sequence ID" value="CAG9838461.1"/>
    <property type="molecule type" value="Genomic_DNA"/>
</dbReference>
<evidence type="ECO:0000256" key="3">
    <source>
        <dbReference type="ARBA" id="ARBA00022692"/>
    </source>
</evidence>
<keyword evidence="5 8" id="KW-0472">Membrane</keyword>
<keyword evidence="6" id="KW-0675">Receptor</keyword>
<dbReference type="OrthoDB" id="6692856at2759"/>
<evidence type="ECO:0000256" key="7">
    <source>
        <dbReference type="ARBA" id="ARBA00023180"/>
    </source>
</evidence>
<organism evidence="9 10">
    <name type="scientific">Diabrotica balteata</name>
    <name type="common">Banded cucumber beetle</name>
    <dbReference type="NCBI Taxonomy" id="107213"/>
    <lineage>
        <taxon>Eukaryota</taxon>
        <taxon>Metazoa</taxon>
        <taxon>Ecdysozoa</taxon>
        <taxon>Arthropoda</taxon>
        <taxon>Hexapoda</taxon>
        <taxon>Insecta</taxon>
        <taxon>Pterygota</taxon>
        <taxon>Neoptera</taxon>
        <taxon>Endopterygota</taxon>
        <taxon>Coleoptera</taxon>
        <taxon>Polyphaga</taxon>
        <taxon>Cucujiformia</taxon>
        <taxon>Chrysomeloidea</taxon>
        <taxon>Chrysomelidae</taxon>
        <taxon>Galerucinae</taxon>
        <taxon>Diabroticina</taxon>
        <taxon>Diabroticites</taxon>
        <taxon>Diabrotica</taxon>
    </lineage>
</organism>
<evidence type="ECO:0000313" key="10">
    <source>
        <dbReference type="Proteomes" id="UP001153709"/>
    </source>
</evidence>